<reference evidence="5" key="1">
    <citation type="submission" date="2020-07" db="EMBL/GenBank/DDBJ databases">
        <title>novel species isolated from the respiratory tract of Marmot.</title>
        <authorList>
            <person name="Zhang G."/>
        </authorList>
    </citation>
    <scope>NUCLEOTIDE SEQUENCE [LARGE SCALE GENOMIC DNA]</scope>
    <source>
        <strain evidence="5">686</strain>
    </source>
</reference>
<dbReference type="Proteomes" id="UP000515663">
    <property type="component" value="Chromosome"/>
</dbReference>
<evidence type="ECO:0000259" key="3">
    <source>
        <dbReference type="Pfam" id="PF00823"/>
    </source>
</evidence>
<accession>A0A7D7RNN4</accession>
<dbReference type="EMBL" id="CP059491">
    <property type="protein sequence ID" value="QMT00633.1"/>
    <property type="molecule type" value="Genomic_DNA"/>
</dbReference>
<keyword evidence="5" id="KW-1185">Reference proteome</keyword>
<dbReference type="InterPro" id="IPR038332">
    <property type="entry name" value="PPE_sf"/>
</dbReference>
<sequence>MIGFTGINWDARTSEQLAADLGTGPGPAPLVEAGMAWASLAVELGEAGVDFAAVITRLGVHWQSAHTSAAFEKLTRLAPWFAEASTEAAHNAARAQAQAAAVTVAHMNMPDLAEVDIVEKLHEIATTATAVAPIIAGAAAQAERAVQQQRMRAARVMQTYEQATEPVAKPWLSGRAAPDLVSGEPLAVEKAAAARAAAPSVPSPVMPAVAPMPGMVPGVHLPPAEKSRYATTMLASGQSQAAAPAATPIAPAGATGPGVPPPMAPGLISADRGATIRTTAMDADASGESAAEAAESVDGPVTWADLATSDQPAAHYVSAPDSVDRADVDRADVDRGDVDPRYLSETLMLGDPGERR</sequence>
<dbReference type="AlphaFoldDB" id="A0A7D7RNN4"/>
<comment type="similarity">
    <text evidence="1">Belongs to the mycobacterial PPE family.</text>
</comment>
<dbReference type="Gene3D" id="1.20.1260.20">
    <property type="entry name" value="PPE superfamily"/>
    <property type="match status" value="1"/>
</dbReference>
<dbReference type="Pfam" id="PF00823">
    <property type="entry name" value="PPE"/>
    <property type="match status" value="1"/>
</dbReference>
<feature type="region of interest" description="Disordered" evidence="2">
    <location>
        <begin position="314"/>
        <end position="356"/>
    </location>
</feature>
<evidence type="ECO:0000256" key="2">
    <source>
        <dbReference type="SAM" id="MobiDB-lite"/>
    </source>
</evidence>
<dbReference type="SUPFAM" id="SSF140459">
    <property type="entry name" value="PE/PPE dimer-like"/>
    <property type="match status" value="1"/>
</dbReference>
<dbReference type="InterPro" id="IPR000030">
    <property type="entry name" value="PPE_dom"/>
</dbReference>
<dbReference type="RefSeq" id="WP_219849665.1">
    <property type="nucleotide sequence ID" value="NZ_CP059491.1"/>
</dbReference>
<proteinExistence type="inferred from homology"/>
<name>A0A7D7RNN4_9ACTN</name>
<gene>
    <name evidence="4" type="ORF">H1R19_17295</name>
</gene>
<evidence type="ECO:0000313" key="5">
    <source>
        <dbReference type="Proteomes" id="UP000515663"/>
    </source>
</evidence>
<protein>
    <submittedName>
        <fullName evidence="4">PPE domain-containing protein</fullName>
    </submittedName>
</protein>
<evidence type="ECO:0000313" key="4">
    <source>
        <dbReference type="EMBL" id="QMT00633.1"/>
    </source>
</evidence>
<dbReference type="KEGG" id="gji:H1R19_17295"/>
<organism evidence="4 5">
    <name type="scientific">Gordonia jinghuaiqii</name>
    <dbReference type="NCBI Taxonomy" id="2758710"/>
    <lineage>
        <taxon>Bacteria</taxon>
        <taxon>Bacillati</taxon>
        <taxon>Actinomycetota</taxon>
        <taxon>Actinomycetes</taxon>
        <taxon>Mycobacteriales</taxon>
        <taxon>Gordoniaceae</taxon>
        <taxon>Gordonia</taxon>
    </lineage>
</organism>
<feature type="domain" description="PPE" evidence="3">
    <location>
        <begin position="8"/>
        <end position="169"/>
    </location>
</feature>
<evidence type="ECO:0000256" key="1">
    <source>
        <dbReference type="ARBA" id="ARBA00010652"/>
    </source>
</evidence>
<feature type="compositionally biased region" description="Basic and acidic residues" evidence="2">
    <location>
        <begin position="322"/>
        <end position="342"/>
    </location>
</feature>